<feature type="non-terminal residue" evidence="2">
    <location>
        <position position="1"/>
    </location>
</feature>
<feature type="compositionally biased region" description="Basic and acidic residues" evidence="1">
    <location>
        <begin position="63"/>
        <end position="74"/>
    </location>
</feature>
<sequence length="103" mass="11193">TRSGPNSELERRSYEQNKSSGTTKQPPPRVTVHSGGFWAAAAASGHHSGGTGPKRTVPSSSSHPDRSQPLHRPELAGIRRKPIGFHPIFRPSVLLRFSAKSFE</sequence>
<dbReference type="AlphaFoldDB" id="A0A4Y1QZ16"/>
<evidence type="ECO:0000256" key="1">
    <source>
        <dbReference type="SAM" id="MobiDB-lite"/>
    </source>
</evidence>
<protein>
    <submittedName>
        <fullName evidence="2">AP2/B3-like transcriptional factor family protein</fullName>
    </submittedName>
</protein>
<evidence type="ECO:0000313" key="2">
    <source>
        <dbReference type="EMBL" id="BBG97072.1"/>
    </source>
</evidence>
<name>A0A4Y1QZ16_PRUDU</name>
<accession>A0A4Y1QZ16</accession>
<dbReference type="EMBL" id="AP019298">
    <property type="protein sequence ID" value="BBG97072.1"/>
    <property type="molecule type" value="Genomic_DNA"/>
</dbReference>
<gene>
    <name evidence="2" type="ORF">Prudu_006082</name>
</gene>
<proteinExistence type="predicted"/>
<feature type="region of interest" description="Disordered" evidence="1">
    <location>
        <begin position="1"/>
        <end position="78"/>
    </location>
</feature>
<organism evidence="2">
    <name type="scientific">Prunus dulcis</name>
    <name type="common">Almond</name>
    <name type="synonym">Amygdalus dulcis</name>
    <dbReference type="NCBI Taxonomy" id="3755"/>
    <lineage>
        <taxon>Eukaryota</taxon>
        <taxon>Viridiplantae</taxon>
        <taxon>Streptophyta</taxon>
        <taxon>Embryophyta</taxon>
        <taxon>Tracheophyta</taxon>
        <taxon>Spermatophyta</taxon>
        <taxon>Magnoliopsida</taxon>
        <taxon>eudicotyledons</taxon>
        <taxon>Gunneridae</taxon>
        <taxon>Pentapetalae</taxon>
        <taxon>rosids</taxon>
        <taxon>fabids</taxon>
        <taxon>Rosales</taxon>
        <taxon>Rosaceae</taxon>
        <taxon>Amygdaloideae</taxon>
        <taxon>Amygdaleae</taxon>
        <taxon>Prunus</taxon>
    </lineage>
</organism>
<reference evidence="2" key="1">
    <citation type="journal article" date="2019" name="Science">
        <title>Mutation of a bHLH transcription factor allowed almond domestication.</title>
        <authorList>
            <person name="Sanchez-Perez R."/>
            <person name="Pavan S."/>
            <person name="Mazzeo R."/>
            <person name="Moldovan C."/>
            <person name="Aiese Cigliano R."/>
            <person name="Del Cueto J."/>
            <person name="Ricciardi F."/>
            <person name="Lotti C."/>
            <person name="Ricciardi L."/>
            <person name="Dicenta F."/>
            <person name="Lopez-Marques R.L."/>
            <person name="Lindberg Moller B."/>
        </authorList>
    </citation>
    <scope>NUCLEOTIDE SEQUENCE</scope>
</reference>
<feature type="compositionally biased region" description="Low complexity" evidence="1">
    <location>
        <begin position="33"/>
        <end position="46"/>
    </location>
</feature>